<dbReference type="Proteomes" id="UP001060085">
    <property type="component" value="Linkage Group LG02"/>
</dbReference>
<organism evidence="1 2">
    <name type="scientific">Catharanthus roseus</name>
    <name type="common">Madagascar periwinkle</name>
    <name type="synonym">Vinca rosea</name>
    <dbReference type="NCBI Taxonomy" id="4058"/>
    <lineage>
        <taxon>Eukaryota</taxon>
        <taxon>Viridiplantae</taxon>
        <taxon>Streptophyta</taxon>
        <taxon>Embryophyta</taxon>
        <taxon>Tracheophyta</taxon>
        <taxon>Spermatophyta</taxon>
        <taxon>Magnoliopsida</taxon>
        <taxon>eudicotyledons</taxon>
        <taxon>Gunneridae</taxon>
        <taxon>Pentapetalae</taxon>
        <taxon>asterids</taxon>
        <taxon>lamiids</taxon>
        <taxon>Gentianales</taxon>
        <taxon>Apocynaceae</taxon>
        <taxon>Rauvolfioideae</taxon>
        <taxon>Vinceae</taxon>
        <taxon>Catharanthinae</taxon>
        <taxon>Catharanthus</taxon>
    </lineage>
</organism>
<comment type="caution">
    <text evidence="1">The sequence shown here is derived from an EMBL/GenBank/DDBJ whole genome shotgun (WGS) entry which is preliminary data.</text>
</comment>
<keyword evidence="2" id="KW-1185">Reference proteome</keyword>
<sequence>MKKRHYLDGMDWQKLLVYSSVFIVFCSKHHQLWINGYFKVSNVWRKLTPQITLNFSTRKMSLKIAIYNTLIYLITKTGLVISSVVVVLAIPSFGFRYIMEFTGAFLDINVSILFSYLCYLKIHKGYKNLGRICWNYWNLSFWCFYFYNKN</sequence>
<gene>
    <name evidence="1" type="ORF">M9H77_09977</name>
</gene>
<dbReference type="EMBL" id="CM044702">
    <property type="protein sequence ID" value="KAI5679027.1"/>
    <property type="molecule type" value="Genomic_DNA"/>
</dbReference>
<evidence type="ECO:0000313" key="1">
    <source>
        <dbReference type="EMBL" id="KAI5679027.1"/>
    </source>
</evidence>
<evidence type="ECO:0000313" key="2">
    <source>
        <dbReference type="Proteomes" id="UP001060085"/>
    </source>
</evidence>
<protein>
    <submittedName>
        <fullName evidence="1">Uncharacterized protein</fullName>
    </submittedName>
</protein>
<reference evidence="2" key="1">
    <citation type="journal article" date="2023" name="Nat. Plants">
        <title>Single-cell RNA sequencing provides a high-resolution roadmap for understanding the multicellular compartmentation of specialized metabolism.</title>
        <authorList>
            <person name="Sun S."/>
            <person name="Shen X."/>
            <person name="Li Y."/>
            <person name="Li Y."/>
            <person name="Wang S."/>
            <person name="Li R."/>
            <person name="Zhang H."/>
            <person name="Shen G."/>
            <person name="Guo B."/>
            <person name="Wei J."/>
            <person name="Xu J."/>
            <person name="St-Pierre B."/>
            <person name="Chen S."/>
            <person name="Sun C."/>
        </authorList>
    </citation>
    <scope>NUCLEOTIDE SEQUENCE [LARGE SCALE GENOMIC DNA]</scope>
</reference>
<accession>A0ACC0C241</accession>
<proteinExistence type="predicted"/>
<name>A0ACC0C241_CATRO</name>